<reference evidence="1" key="1">
    <citation type="journal article" date="2020" name="mSystems">
        <title>Genome- and Community-Level Interaction Insights into Carbon Utilization and Element Cycling Functions of Hydrothermarchaeota in Hydrothermal Sediment.</title>
        <authorList>
            <person name="Zhou Z."/>
            <person name="Liu Y."/>
            <person name="Xu W."/>
            <person name="Pan J."/>
            <person name="Luo Z.H."/>
            <person name="Li M."/>
        </authorList>
    </citation>
    <scope>NUCLEOTIDE SEQUENCE [LARGE SCALE GENOMIC DNA]</scope>
    <source>
        <strain evidence="1">SpSt-374</strain>
    </source>
</reference>
<evidence type="ECO:0000313" key="1">
    <source>
        <dbReference type="EMBL" id="HGG02886.1"/>
    </source>
</evidence>
<gene>
    <name evidence="1" type="ORF">ENR15_20150</name>
</gene>
<organism evidence="1">
    <name type="scientific">Planktothricoides sp. SpSt-374</name>
    <dbReference type="NCBI Taxonomy" id="2282167"/>
    <lineage>
        <taxon>Bacteria</taxon>
        <taxon>Bacillati</taxon>
        <taxon>Cyanobacteriota</taxon>
        <taxon>Cyanophyceae</taxon>
        <taxon>Oscillatoriophycideae</taxon>
        <taxon>Oscillatoriales</taxon>
        <taxon>Oscillatoriaceae</taxon>
        <taxon>Planktothricoides</taxon>
    </lineage>
</organism>
<proteinExistence type="predicted"/>
<accession>A0A7C3ZWJ3</accession>
<dbReference type="AlphaFoldDB" id="A0A7C3ZWJ3"/>
<comment type="caution">
    <text evidence="1">The sequence shown here is derived from an EMBL/GenBank/DDBJ whole genome shotgun (WGS) entry which is preliminary data.</text>
</comment>
<name>A0A7C3ZWJ3_9CYAN</name>
<protein>
    <submittedName>
        <fullName evidence="1">Uncharacterized protein</fullName>
    </submittedName>
</protein>
<sequence>MPAIIDVLLIGFGQEYPSVVKRECSDSRNQVFASPMAERTIGTKQCLVLIQVSRTPRGDDTPGQGGQKRHKMLDYPAAMLFCYGWHPPEASRWLRLP</sequence>
<dbReference type="EMBL" id="DSPX01000201">
    <property type="protein sequence ID" value="HGG02886.1"/>
    <property type="molecule type" value="Genomic_DNA"/>
</dbReference>